<sequence length="137" mass="15886">MHNTTTGADIFDALMEVVKKYKLPLDKLFCLATDGAPTMTEYSHQIKLLEIEFDRRFSDFESCESQFRLFTSPLSIDIELVDENLQMELIEVQCDSLLKQKCMEVGIPDFRTYLSTDRLPKMLSFVTRIMAMFGTTY</sequence>
<reference evidence="1" key="1">
    <citation type="submission" date="2020-08" db="EMBL/GenBank/DDBJ databases">
        <title>Multicomponent nature underlies the extraordinary mechanical properties of spider dragline silk.</title>
        <authorList>
            <person name="Kono N."/>
            <person name="Nakamura H."/>
            <person name="Mori M."/>
            <person name="Yoshida Y."/>
            <person name="Ohtoshi R."/>
            <person name="Malay A.D."/>
            <person name="Moran D.A.P."/>
            <person name="Tomita M."/>
            <person name="Numata K."/>
            <person name="Arakawa K."/>
        </authorList>
    </citation>
    <scope>NUCLEOTIDE SEQUENCE</scope>
</reference>
<dbReference type="AlphaFoldDB" id="A0A8X6WKX2"/>
<evidence type="ECO:0000313" key="1">
    <source>
        <dbReference type="EMBL" id="GFY35651.1"/>
    </source>
</evidence>
<protein>
    <submittedName>
        <fullName evidence="1">General transcription factor II-I repeat domain-containing protein 2</fullName>
    </submittedName>
</protein>
<dbReference type="Proteomes" id="UP000887159">
    <property type="component" value="Unassembled WGS sequence"/>
</dbReference>
<gene>
    <name evidence="1" type="primary">Gtf2ird2</name>
    <name evidence="1" type="ORF">TNCV_2619421</name>
</gene>
<organism evidence="1 2">
    <name type="scientific">Trichonephila clavipes</name>
    <name type="common">Golden silk orbweaver</name>
    <name type="synonym">Nephila clavipes</name>
    <dbReference type="NCBI Taxonomy" id="2585209"/>
    <lineage>
        <taxon>Eukaryota</taxon>
        <taxon>Metazoa</taxon>
        <taxon>Ecdysozoa</taxon>
        <taxon>Arthropoda</taxon>
        <taxon>Chelicerata</taxon>
        <taxon>Arachnida</taxon>
        <taxon>Araneae</taxon>
        <taxon>Araneomorphae</taxon>
        <taxon>Entelegynae</taxon>
        <taxon>Araneoidea</taxon>
        <taxon>Nephilidae</taxon>
        <taxon>Trichonephila</taxon>
    </lineage>
</organism>
<dbReference type="EMBL" id="BMAU01021433">
    <property type="protein sequence ID" value="GFY35651.1"/>
    <property type="molecule type" value="Genomic_DNA"/>
</dbReference>
<evidence type="ECO:0000313" key="2">
    <source>
        <dbReference type="Proteomes" id="UP000887159"/>
    </source>
</evidence>
<dbReference type="PANTHER" id="PTHR45913">
    <property type="entry name" value="EPM2A-INTERACTING PROTEIN 1"/>
    <property type="match status" value="1"/>
</dbReference>
<dbReference type="PANTHER" id="PTHR45913:SF11">
    <property type="entry name" value="EPM2A-INTERACTING PROTEIN 1"/>
    <property type="match status" value="1"/>
</dbReference>
<accession>A0A8X6WKX2</accession>
<name>A0A8X6WKX2_TRICX</name>
<proteinExistence type="predicted"/>
<keyword evidence="2" id="KW-1185">Reference proteome</keyword>
<comment type="caution">
    <text evidence="1">The sequence shown here is derived from an EMBL/GenBank/DDBJ whole genome shotgun (WGS) entry which is preliminary data.</text>
</comment>